<proteinExistence type="predicted"/>
<dbReference type="RefSeq" id="WP_246390611.1">
    <property type="nucleotide sequence ID" value="NZ_JACHWR010000002.1"/>
</dbReference>
<dbReference type="AlphaFoldDB" id="A0A7W4Z358"/>
<dbReference type="Proteomes" id="UP000589626">
    <property type="component" value="Unassembled WGS sequence"/>
</dbReference>
<dbReference type="EMBL" id="JACHWR010000002">
    <property type="protein sequence ID" value="MBB3043340.1"/>
    <property type="molecule type" value="Genomic_DNA"/>
</dbReference>
<evidence type="ECO:0000313" key="2">
    <source>
        <dbReference type="Proteomes" id="UP000589626"/>
    </source>
</evidence>
<name>A0A7W4Z358_9ACTN</name>
<protein>
    <submittedName>
        <fullName evidence="1">Uncharacterized protein</fullName>
    </submittedName>
</protein>
<sequence length="88" mass="9853">MNPYGTRMREHYAKHRATELAAIADPEDFFEQLGLQISEEVRRLADQIAGPSSPSEGYVERLGRLTEAKATAESEVLREYMKPGLSQG</sequence>
<reference evidence="1 2" key="1">
    <citation type="submission" date="2020-08" db="EMBL/GenBank/DDBJ databases">
        <title>Sequencing the genomes of 1000 actinobacteria strains.</title>
        <authorList>
            <person name="Klenk H.-P."/>
        </authorList>
    </citation>
    <scope>NUCLEOTIDE SEQUENCE [LARGE SCALE GENOMIC DNA]</scope>
    <source>
        <strain evidence="1 2">DSM 105498</strain>
    </source>
</reference>
<evidence type="ECO:0000313" key="1">
    <source>
        <dbReference type="EMBL" id="MBB3043340.1"/>
    </source>
</evidence>
<organism evidence="1 2">
    <name type="scientific">Nocardioides soli</name>
    <dbReference type="NCBI Taxonomy" id="1036020"/>
    <lineage>
        <taxon>Bacteria</taxon>
        <taxon>Bacillati</taxon>
        <taxon>Actinomycetota</taxon>
        <taxon>Actinomycetes</taxon>
        <taxon>Propionibacteriales</taxon>
        <taxon>Nocardioidaceae</taxon>
        <taxon>Nocardioides</taxon>
    </lineage>
</organism>
<accession>A0A7W4Z358</accession>
<gene>
    <name evidence="1" type="ORF">FHU40_003158</name>
</gene>
<keyword evidence="2" id="KW-1185">Reference proteome</keyword>
<comment type="caution">
    <text evidence="1">The sequence shown here is derived from an EMBL/GenBank/DDBJ whole genome shotgun (WGS) entry which is preliminary data.</text>
</comment>